<dbReference type="Pfam" id="PF20251">
    <property type="entry name" value="Big_14"/>
    <property type="match status" value="1"/>
</dbReference>
<accession>R9HMY3</accession>
<sequence>MKTNILCIFAFLLFMYGCTSKQRKEAVINSKNDTTQIDVITNYELEDCNLLYTEALPSNYQGTEISMNTEYKSYPSDIRYLSIYVYNPTNTVLDFGRDWIIEIWDGNKWESPKMKKDLIWFSDGFSIPKTHIVYCFRYPIAEYYILSKGKYRIIKTFHQDMKEVQLKAEFKIE</sequence>
<dbReference type="InterPro" id="IPR046878">
    <property type="entry name" value="Big_14"/>
</dbReference>
<dbReference type="PROSITE" id="PS51257">
    <property type="entry name" value="PROKAR_LIPOPROTEIN"/>
    <property type="match status" value="1"/>
</dbReference>
<dbReference type="RefSeq" id="WP_016274485.1">
    <property type="nucleotide sequence ID" value="NZ_KE159491.1"/>
</dbReference>
<evidence type="ECO:0000313" key="2">
    <source>
        <dbReference type="EMBL" id="EOS05126.1"/>
    </source>
</evidence>
<gene>
    <name evidence="2" type="ORF">C801_04057</name>
</gene>
<organism evidence="2 3">
    <name type="scientific">Bacteroides uniformis dnLKV2</name>
    <dbReference type="NCBI Taxonomy" id="1235787"/>
    <lineage>
        <taxon>Bacteria</taxon>
        <taxon>Pseudomonadati</taxon>
        <taxon>Bacteroidota</taxon>
        <taxon>Bacteroidia</taxon>
        <taxon>Bacteroidales</taxon>
        <taxon>Bacteroidaceae</taxon>
        <taxon>Bacteroides</taxon>
    </lineage>
</organism>
<evidence type="ECO:0000259" key="1">
    <source>
        <dbReference type="Pfam" id="PF20251"/>
    </source>
</evidence>
<protein>
    <recommendedName>
        <fullName evidence="1">Bacterial Ig-like domain-containing protein</fullName>
    </recommendedName>
</protein>
<feature type="domain" description="Bacterial Ig-like" evidence="1">
    <location>
        <begin position="63"/>
        <end position="171"/>
    </location>
</feature>
<name>R9HMY3_BACUN</name>
<reference evidence="2 3" key="1">
    <citation type="submission" date="2013-04" db="EMBL/GenBank/DDBJ databases">
        <title>The Genome Sequence of Bacteroides uniformis dnLKV2.</title>
        <authorList>
            <consortium name="The Broad Institute Genomics Platform"/>
            <consortium name="The Broad Institute Genome Sequencing Center for Infectious Disease"/>
            <person name="Earl A."/>
            <person name="Xavier R."/>
            <person name="Kuhn K."/>
            <person name="Stappenbeck T."/>
            <person name="Walker B."/>
            <person name="Young S."/>
            <person name="Zeng Q."/>
            <person name="Gargeya S."/>
            <person name="Fitzgerald M."/>
            <person name="Haas B."/>
            <person name="Abouelleil A."/>
            <person name="Allen A.W."/>
            <person name="Alvarado L."/>
            <person name="Arachchi H.M."/>
            <person name="Berlin A.M."/>
            <person name="Chapman S.B."/>
            <person name="Gainer-Dewar J."/>
            <person name="Goldberg J."/>
            <person name="Griggs A."/>
            <person name="Gujja S."/>
            <person name="Hansen M."/>
            <person name="Howarth C."/>
            <person name="Imamovic A."/>
            <person name="Ireland A."/>
            <person name="Larimer J."/>
            <person name="McCowan C."/>
            <person name="Murphy C."/>
            <person name="Pearson M."/>
            <person name="Poon T.W."/>
            <person name="Priest M."/>
            <person name="Roberts A."/>
            <person name="Saif S."/>
            <person name="Shea T."/>
            <person name="Sisk P."/>
            <person name="Sykes S."/>
            <person name="Wortman J."/>
            <person name="Nusbaum C."/>
            <person name="Birren B."/>
        </authorList>
    </citation>
    <scope>NUCLEOTIDE SEQUENCE [LARGE SCALE GENOMIC DNA]</scope>
    <source>
        <strain evidence="3">dnLKV2</strain>
    </source>
</reference>
<comment type="caution">
    <text evidence="2">The sequence shown here is derived from an EMBL/GenBank/DDBJ whole genome shotgun (WGS) entry which is preliminary data.</text>
</comment>
<dbReference type="HOGENOM" id="CLU_1544626_0_0_10"/>
<dbReference type="AlphaFoldDB" id="R9HMY3"/>
<dbReference type="EMBL" id="ASSO01000014">
    <property type="protein sequence ID" value="EOS05126.1"/>
    <property type="molecule type" value="Genomic_DNA"/>
</dbReference>
<evidence type="ECO:0000313" key="3">
    <source>
        <dbReference type="Proteomes" id="UP000014212"/>
    </source>
</evidence>
<proteinExistence type="predicted"/>
<dbReference type="Proteomes" id="UP000014212">
    <property type="component" value="Unassembled WGS sequence"/>
</dbReference>
<dbReference type="PATRIC" id="fig|1235787.3.peg.4121"/>